<dbReference type="AlphaFoldDB" id="A0A0S2HZR3"/>
<gene>
    <name evidence="1" type="ORF">L21SP5_01739</name>
</gene>
<keyword evidence="2" id="KW-1185">Reference proteome</keyword>
<proteinExistence type="predicted"/>
<dbReference type="KEGG" id="blq:L21SP5_01739"/>
<reference evidence="1 2" key="1">
    <citation type="submission" date="2015-11" db="EMBL/GenBank/DDBJ databases">
        <title>Description and complete genome sequence of a novel strain predominating in hypersaline microbial mats and representing a new family of the Bacteriodetes phylum.</title>
        <authorList>
            <person name="Spring S."/>
            <person name="Bunk B."/>
            <person name="Sproer C."/>
            <person name="Klenk H.-P."/>
        </authorList>
    </citation>
    <scope>NUCLEOTIDE SEQUENCE [LARGE SCALE GENOMIC DNA]</scope>
    <source>
        <strain evidence="1 2">L21-Spi-D4</strain>
    </source>
</reference>
<evidence type="ECO:0000313" key="2">
    <source>
        <dbReference type="Proteomes" id="UP000064893"/>
    </source>
</evidence>
<organism evidence="1 2">
    <name type="scientific">Salinivirga cyanobacteriivorans</name>
    <dbReference type="NCBI Taxonomy" id="1307839"/>
    <lineage>
        <taxon>Bacteria</taxon>
        <taxon>Pseudomonadati</taxon>
        <taxon>Bacteroidota</taxon>
        <taxon>Bacteroidia</taxon>
        <taxon>Bacteroidales</taxon>
        <taxon>Salinivirgaceae</taxon>
        <taxon>Salinivirga</taxon>
    </lineage>
</organism>
<evidence type="ECO:0000313" key="1">
    <source>
        <dbReference type="EMBL" id="ALO15381.1"/>
    </source>
</evidence>
<dbReference type="STRING" id="1307839.L21SP5_01739"/>
<protein>
    <submittedName>
        <fullName evidence="1">Uncharacterized protein</fullName>
    </submittedName>
</protein>
<dbReference type="Proteomes" id="UP000064893">
    <property type="component" value="Chromosome"/>
</dbReference>
<dbReference type="EMBL" id="CP013118">
    <property type="protein sequence ID" value="ALO15381.1"/>
    <property type="molecule type" value="Genomic_DNA"/>
</dbReference>
<dbReference type="OrthoDB" id="4020068at2"/>
<sequence>MTYTCKTLYEKVTDKYPELANRGLEVYCSLAGKTERLDGIHFYYGKNSLNWLVEQLSEKLSDEDMEQVFYGIMADLRALNKKFKDLEHNIRSFPSTRRYWTLLDK</sequence>
<dbReference type="RefSeq" id="WP_057952846.1">
    <property type="nucleotide sequence ID" value="NZ_CP013118.1"/>
</dbReference>
<name>A0A0S2HZR3_9BACT</name>
<accession>A0A0S2HZR3</accession>